<keyword evidence="1" id="KW-0472">Membrane</keyword>
<dbReference type="EMBL" id="JAHHQF010000089">
    <property type="protein sequence ID" value="MBT9283275.1"/>
    <property type="molecule type" value="Genomic_DNA"/>
</dbReference>
<comment type="caution">
    <text evidence="2">The sequence shown here is derived from an EMBL/GenBank/DDBJ whole genome shotgun (WGS) entry which is preliminary data.</text>
</comment>
<feature type="transmembrane region" description="Helical" evidence="1">
    <location>
        <begin position="99"/>
        <end position="120"/>
    </location>
</feature>
<dbReference type="Proteomes" id="UP000748108">
    <property type="component" value="Unassembled WGS sequence"/>
</dbReference>
<keyword evidence="1" id="KW-1133">Transmembrane helix</keyword>
<keyword evidence="1" id="KW-0812">Transmembrane</keyword>
<feature type="transmembrane region" description="Helical" evidence="1">
    <location>
        <begin position="69"/>
        <end position="92"/>
    </location>
</feature>
<feature type="transmembrane region" description="Helical" evidence="1">
    <location>
        <begin position="126"/>
        <end position="147"/>
    </location>
</feature>
<protein>
    <submittedName>
        <fullName evidence="2">Uncharacterized protein</fullName>
    </submittedName>
</protein>
<reference evidence="2" key="1">
    <citation type="journal article" date="2021" name="Microbiology">
        <title>Metagenomic Analysis of the Microbial Community in the Underground Coal Fire Area (Kemerovo Region, Russia) Revealed Predominance of Thermophilic Members of the Phyla Deinococcus-thermus, Aquificae, and Firmicutes.</title>
        <authorList>
            <person name="Kadnikov V."/>
            <person name="Mardanov A.V."/>
            <person name="Beletsky A.V."/>
            <person name="Karnachuk O.V."/>
            <person name="Ravin N.V."/>
        </authorList>
    </citation>
    <scope>NUCLEOTIDE SEQUENCE</scope>
    <source>
        <strain evidence="2">RBS10-49</strain>
    </source>
</reference>
<evidence type="ECO:0000256" key="1">
    <source>
        <dbReference type="SAM" id="Phobius"/>
    </source>
</evidence>
<accession>A0A947D0I0</accession>
<feature type="transmembrane region" description="Helical" evidence="1">
    <location>
        <begin position="21"/>
        <end position="49"/>
    </location>
</feature>
<gene>
    <name evidence="2" type="ORF">KM312_11655</name>
</gene>
<evidence type="ECO:0000313" key="3">
    <source>
        <dbReference type="Proteomes" id="UP000748108"/>
    </source>
</evidence>
<name>A0A947D0I0_HYDSH</name>
<organism evidence="2 3">
    <name type="scientific">Hydrogenibacillus schlegelii</name>
    <name type="common">Bacillus schlegelii</name>
    <dbReference type="NCBI Taxonomy" id="1484"/>
    <lineage>
        <taxon>Bacteria</taxon>
        <taxon>Bacillati</taxon>
        <taxon>Bacillota</taxon>
        <taxon>Bacilli</taxon>
        <taxon>Bacillales</taxon>
        <taxon>Bacillales Family X. Incertae Sedis</taxon>
        <taxon>Hydrogenibacillus</taxon>
    </lineage>
</organism>
<proteinExistence type="predicted"/>
<dbReference type="AlphaFoldDB" id="A0A947D0I0"/>
<sequence>MSDVTRRRRARRKGREPGEGERIRAAFGVALAATVLFGGLAYLAGALGWTELVPSDLIRHLAPAGTPSWARAIGGLAAVYGLLSAYALLYAFTLARVRAFWPSLIGGALLWAAFVGLGYPDVNTRVVTLSLFVLASLMIGASLVHAFSNPRW</sequence>
<evidence type="ECO:0000313" key="2">
    <source>
        <dbReference type="EMBL" id="MBT9283275.1"/>
    </source>
</evidence>